<dbReference type="InterPro" id="IPR007341">
    <property type="entry name" value="Transgly_assoc"/>
</dbReference>
<evidence type="ECO:0008006" key="10">
    <source>
        <dbReference type="Google" id="ProtNLM"/>
    </source>
</evidence>
<evidence type="ECO:0000256" key="7">
    <source>
        <dbReference type="SAM" id="Phobius"/>
    </source>
</evidence>
<keyword evidence="4 7" id="KW-0812">Transmembrane</keyword>
<dbReference type="GO" id="GO:0005886">
    <property type="term" value="C:plasma membrane"/>
    <property type="evidence" value="ECO:0007669"/>
    <property type="project" value="UniProtKB-SubCell"/>
</dbReference>
<protein>
    <recommendedName>
        <fullName evidence="10">GlsB/YeaQ/YmgE family stress response membrane protein</fullName>
    </recommendedName>
</protein>
<keyword evidence="6 7" id="KW-0472">Membrane</keyword>
<dbReference type="RefSeq" id="WP_195170559.1">
    <property type="nucleotide sequence ID" value="NZ_CP062983.1"/>
</dbReference>
<reference evidence="8 9" key="1">
    <citation type="submission" date="2020-02" db="EMBL/GenBank/DDBJ databases">
        <authorList>
            <person name="Zheng R.K."/>
            <person name="Sun C.M."/>
        </authorList>
    </citation>
    <scope>NUCLEOTIDE SEQUENCE [LARGE SCALE GENOMIC DNA]</scope>
    <source>
        <strain evidence="9">rifampicinis</strain>
    </source>
</reference>
<evidence type="ECO:0000256" key="6">
    <source>
        <dbReference type="ARBA" id="ARBA00023136"/>
    </source>
</evidence>
<comment type="similarity">
    <text evidence="2">Belongs to the UPF0410 family.</text>
</comment>
<organism evidence="8 9">
    <name type="scientific">Phototrophicus methaneseepsis</name>
    <dbReference type="NCBI Taxonomy" id="2710758"/>
    <lineage>
        <taxon>Bacteria</taxon>
        <taxon>Bacillati</taxon>
        <taxon>Chloroflexota</taxon>
        <taxon>Candidatus Thermofontia</taxon>
        <taxon>Phototrophicales</taxon>
        <taxon>Phototrophicaceae</taxon>
        <taxon>Phototrophicus</taxon>
    </lineage>
</organism>
<proteinExistence type="inferred from homology"/>
<dbReference type="Pfam" id="PF04226">
    <property type="entry name" value="Transgly_assoc"/>
    <property type="match status" value="1"/>
</dbReference>
<dbReference type="KEGG" id="pmet:G4Y79_22850"/>
<gene>
    <name evidence="8" type="ORF">G4Y79_22850</name>
</gene>
<feature type="transmembrane region" description="Helical" evidence="7">
    <location>
        <begin position="33"/>
        <end position="51"/>
    </location>
</feature>
<keyword evidence="5 7" id="KW-1133">Transmembrane helix</keyword>
<dbReference type="Proteomes" id="UP000594468">
    <property type="component" value="Chromosome"/>
</dbReference>
<accession>A0A7S8E8U8</accession>
<feature type="transmembrane region" description="Helical" evidence="7">
    <location>
        <begin position="85"/>
        <end position="107"/>
    </location>
</feature>
<comment type="subcellular location">
    <subcellularLocation>
        <location evidence="1">Cell membrane</location>
        <topology evidence="1">Multi-pass membrane protein</topology>
    </subcellularLocation>
</comment>
<evidence type="ECO:0000256" key="4">
    <source>
        <dbReference type="ARBA" id="ARBA00022692"/>
    </source>
</evidence>
<dbReference type="AlphaFoldDB" id="A0A7S8E8U8"/>
<feature type="transmembrane region" description="Helical" evidence="7">
    <location>
        <begin position="7"/>
        <end position="27"/>
    </location>
</feature>
<dbReference type="EMBL" id="CP062983">
    <property type="protein sequence ID" value="QPC82490.1"/>
    <property type="molecule type" value="Genomic_DNA"/>
</dbReference>
<evidence type="ECO:0000256" key="5">
    <source>
        <dbReference type="ARBA" id="ARBA00022989"/>
    </source>
</evidence>
<evidence type="ECO:0000313" key="9">
    <source>
        <dbReference type="Proteomes" id="UP000594468"/>
    </source>
</evidence>
<name>A0A7S8E8U8_9CHLR</name>
<evidence type="ECO:0000256" key="1">
    <source>
        <dbReference type="ARBA" id="ARBA00004651"/>
    </source>
</evidence>
<keyword evidence="9" id="KW-1185">Reference proteome</keyword>
<evidence type="ECO:0000256" key="2">
    <source>
        <dbReference type="ARBA" id="ARBA00011006"/>
    </source>
</evidence>
<evidence type="ECO:0000313" key="8">
    <source>
        <dbReference type="EMBL" id="QPC82490.1"/>
    </source>
</evidence>
<feature type="transmembrane region" description="Helical" evidence="7">
    <location>
        <begin position="58"/>
        <end position="79"/>
    </location>
</feature>
<evidence type="ECO:0000256" key="3">
    <source>
        <dbReference type="ARBA" id="ARBA00022475"/>
    </source>
</evidence>
<sequence>MNRKTDYSPFLLVLIVIVALLAGRWLFGGLLPLIVALFLWAITGYVAGYIVRGAAYSVLNNILLGVAGGFIGSTLVRFLGLHFLYGIPFVGGLVVGVLGAVVLVYLMRIFVDHNFGR</sequence>
<keyword evidence="3" id="KW-1003">Cell membrane</keyword>